<evidence type="ECO:0000256" key="2">
    <source>
        <dbReference type="ARBA" id="ARBA00023315"/>
    </source>
</evidence>
<dbReference type="PANTHER" id="PTHR43877">
    <property type="entry name" value="AMINOALKYLPHOSPHONATE N-ACETYLTRANSFERASE-RELATED-RELATED"/>
    <property type="match status" value="1"/>
</dbReference>
<sequence>MTGPRYDRNRSRIEDVRAHLLACDGAFVPPLATRVSIPGYAARLVSQAERFEAWAGSDLIGLVAVYCNAPDRHDAFVTNVSVVPEQTRRGIGRRLLLGGIAHARSLSFDRLLLSVDHRASALGLYRSLGFRGEATDGETLRLFLELQEEAVP</sequence>
<feature type="domain" description="N-acetyltransferase" evidence="3">
    <location>
        <begin position="7"/>
        <end position="149"/>
    </location>
</feature>
<evidence type="ECO:0000313" key="4">
    <source>
        <dbReference type="EMBL" id="GJD96135.1"/>
    </source>
</evidence>
<keyword evidence="2" id="KW-0012">Acyltransferase</keyword>
<reference evidence="4" key="2">
    <citation type="submission" date="2021-08" db="EMBL/GenBank/DDBJ databases">
        <authorList>
            <person name="Tani A."/>
            <person name="Ola A."/>
            <person name="Ogura Y."/>
            <person name="Katsura K."/>
            <person name="Hayashi T."/>
        </authorList>
    </citation>
    <scope>NUCLEOTIDE SEQUENCE</scope>
    <source>
        <strain evidence="4">DSM 19015</strain>
    </source>
</reference>
<accession>A0ABQ4S373</accession>
<evidence type="ECO:0000313" key="5">
    <source>
        <dbReference type="Proteomes" id="UP001055125"/>
    </source>
</evidence>
<organism evidence="4 5">
    <name type="scientific">Methylobacterium iners</name>
    <dbReference type="NCBI Taxonomy" id="418707"/>
    <lineage>
        <taxon>Bacteria</taxon>
        <taxon>Pseudomonadati</taxon>
        <taxon>Pseudomonadota</taxon>
        <taxon>Alphaproteobacteria</taxon>
        <taxon>Hyphomicrobiales</taxon>
        <taxon>Methylobacteriaceae</taxon>
        <taxon>Methylobacterium</taxon>
    </lineage>
</organism>
<dbReference type="EMBL" id="BPQP01000055">
    <property type="protein sequence ID" value="GJD96135.1"/>
    <property type="molecule type" value="Genomic_DNA"/>
</dbReference>
<comment type="caution">
    <text evidence="4">The sequence shown here is derived from an EMBL/GenBank/DDBJ whole genome shotgun (WGS) entry which is preliminary data.</text>
</comment>
<protein>
    <recommendedName>
        <fullName evidence="3">N-acetyltransferase domain-containing protein</fullName>
    </recommendedName>
</protein>
<name>A0ABQ4S373_9HYPH</name>
<dbReference type="InterPro" id="IPR050832">
    <property type="entry name" value="Bact_Acetyltransf"/>
</dbReference>
<reference evidence="4" key="1">
    <citation type="journal article" date="2021" name="Front. Microbiol.">
        <title>Comprehensive Comparative Genomics and Phenotyping of Methylobacterium Species.</title>
        <authorList>
            <person name="Alessa O."/>
            <person name="Ogura Y."/>
            <person name="Fujitani Y."/>
            <person name="Takami H."/>
            <person name="Hayashi T."/>
            <person name="Sahin N."/>
            <person name="Tani A."/>
        </authorList>
    </citation>
    <scope>NUCLEOTIDE SEQUENCE</scope>
    <source>
        <strain evidence="4">DSM 19015</strain>
    </source>
</reference>
<proteinExistence type="predicted"/>
<keyword evidence="1" id="KW-0808">Transferase</keyword>
<dbReference type="RefSeq" id="WP_238245253.1">
    <property type="nucleotide sequence ID" value="NZ_BPQP01000055.1"/>
</dbReference>
<dbReference type="PROSITE" id="PS51186">
    <property type="entry name" value="GNAT"/>
    <property type="match status" value="1"/>
</dbReference>
<gene>
    <name evidence="4" type="ORF">OCOJLMKI_3353</name>
</gene>
<dbReference type="InterPro" id="IPR000182">
    <property type="entry name" value="GNAT_dom"/>
</dbReference>
<dbReference type="Proteomes" id="UP001055125">
    <property type="component" value="Unassembled WGS sequence"/>
</dbReference>
<evidence type="ECO:0000256" key="1">
    <source>
        <dbReference type="ARBA" id="ARBA00022679"/>
    </source>
</evidence>
<keyword evidence="5" id="KW-1185">Reference proteome</keyword>
<dbReference type="Gene3D" id="3.40.630.30">
    <property type="match status" value="1"/>
</dbReference>
<dbReference type="SUPFAM" id="SSF55729">
    <property type="entry name" value="Acyl-CoA N-acyltransferases (Nat)"/>
    <property type="match status" value="1"/>
</dbReference>
<dbReference type="CDD" id="cd04301">
    <property type="entry name" value="NAT_SF"/>
    <property type="match status" value="1"/>
</dbReference>
<dbReference type="InterPro" id="IPR016181">
    <property type="entry name" value="Acyl_CoA_acyltransferase"/>
</dbReference>
<evidence type="ECO:0000259" key="3">
    <source>
        <dbReference type="PROSITE" id="PS51186"/>
    </source>
</evidence>
<dbReference type="Pfam" id="PF00583">
    <property type="entry name" value="Acetyltransf_1"/>
    <property type="match status" value="1"/>
</dbReference>